<dbReference type="SMART" id="SM00487">
    <property type="entry name" value="DEXDc"/>
    <property type="match status" value="1"/>
</dbReference>
<evidence type="ECO:0000256" key="3">
    <source>
        <dbReference type="ARBA" id="ARBA00022840"/>
    </source>
</evidence>
<feature type="compositionally biased region" description="Acidic residues" evidence="4">
    <location>
        <begin position="638"/>
        <end position="665"/>
    </location>
</feature>
<dbReference type="PANTHER" id="PTHR45626">
    <property type="entry name" value="TRANSCRIPTION TERMINATION FACTOR 2-RELATED"/>
    <property type="match status" value="1"/>
</dbReference>
<feature type="compositionally biased region" description="Polar residues" evidence="4">
    <location>
        <begin position="20"/>
        <end position="30"/>
    </location>
</feature>
<feature type="non-terminal residue" evidence="7">
    <location>
        <position position="1"/>
    </location>
</feature>
<dbReference type="CDD" id="cd18793">
    <property type="entry name" value="SF2_C_SNF"/>
    <property type="match status" value="1"/>
</dbReference>
<dbReference type="SMART" id="SM00490">
    <property type="entry name" value="HELICc"/>
    <property type="match status" value="1"/>
</dbReference>
<reference evidence="7" key="1">
    <citation type="journal article" date="2020" name="Stud. Mycol.">
        <title>101 Dothideomycetes genomes: a test case for predicting lifestyles and emergence of pathogens.</title>
        <authorList>
            <person name="Haridas S."/>
            <person name="Albert R."/>
            <person name="Binder M."/>
            <person name="Bloem J."/>
            <person name="Labutti K."/>
            <person name="Salamov A."/>
            <person name="Andreopoulos B."/>
            <person name="Baker S."/>
            <person name="Barry K."/>
            <person name="Bills G."/>
            <person name="Bluhm B."/>
            <person name="Cannon C."/>
            <person name="Castanera R."/>
            <person name="Culley D."/>
            <person name="Daum C."/>
            <person name="Ezra D."/>
            <person name="Gonzalez J."/>
            <person name="Henrissat B."/>
            <person name="Kuo A."/>
            <person name="Liang C."/>
            <person name="Lipzen A."/>
            <person name="Lutzoni F."/>
            <person name="Magnuson J."/>
            <person name="Mondo S."/>
            <person name="Nolan M."/>
            <person name="Ohm R."/>
            <person name="Pangilinan J."/>
            <person name="Park H.-J."/>
            <person name="Ramirez L."/>
            <person name="Alfaro M."/>
            <person name="Sun H."/>
            <person name="Tritt A."/>
            <person name="Yoshinaga Y."/>
            <person name="Zwiers L.-H."/>
            <person name="Turgeon B."/>
            <person name="Goodwin S."/>
            <person name="Spatafora J."/>
            <person name="Crous P."/>
            <person name="Grigoriev I."/>
        </authorList>
    </citation>
    <scope>NUCLEOTIDE SEQUENCE</scope>
    <source>
        <strain evidence="7">CBS 116005</strain>
    </source>
</reference>
<evidence type="ECO:0000259" key="5">
    <source>
        <dbReference type="PROSITE" id="PS51192"/>
    </source>
</evidence>
<dbReference type="EMBL" id="ML995911">
    <property type="protein sequence ID" value="KAF2764755.1"/>
    <property type="molecule type" value="Genomic_DNA"/>
</dbReference>
<feature type="compositionally biased region" description="Pro residues" evidence="4">
    <location>
        <begin position="1"/>
        <end position="15"/>
    </location>
</feature>
<dbReference type="GO" id="GO:0005524">
    <property type="term" value="F:ATP binding"/>
    <property type="evidence" value="ECO:0007669"/>
    <property type="project" value="UniProtKB-KW"/>
</dbReference>
<keyword evidence="8" id="KW-1185">Reference proteome</keyword>
<dbReference type="Proteomes" id="UP000799436">
    <property type="component" value="Unassembled WGS sequence"/>
</dbReference>
<evidence type="ECO:0000256" key="4">
    <source>
        <dbReference type="SAM" id="MobiDB-lite"/>
    </source>
</evidence>
<dbReference type="InterPro" id="IPR049730">
    <property type="entry name" value="SNF2/RAD54-like_C"/>
</dbReference>
<name>A0A6G1KVV6_9PEZI</name>
<dbReference type="GO" id="GO:0005634">
    <property type="term" value="C:nucleus"/>
    <property type="evidence" value="ECO:0007669"/>
    <property type="project" value="TreeGrafter"/>
</dbReference>
<dbReference type="InterPro" id="IPR027417">
    <property type="entry name" value="P-loop_NTPase"/>
</dbReference>
<dbReference type="Gene3D" id="3.40.50.300">
    <property type="entry name" value="P-loop containing nucleotide triphosphate hydrolases"/>
    <property type="match status" value="1"/>
</dbReference>
<feature type="region of interest" description="Disordered" evidence="4">
    <location>
        <begin position="1"/>
        <end position="33"/>
    </location>
</feature>
<dbReference type="InterPro" id="IPR038718">
    <property type="entry name" value="SNF2-like_sf"/>
</dbReference>
<organism evidence="7 8">
    <name type="scientific">Teratosphaeria nubilosa</name>
    <dbReference type="NCBI Taxonomy" id="161662"/>
    <lineage>
        <taxon>Eukaryota</taxon>
        <taxon>Fungi</taxon>
        <taxon>Dikarya</taxon>
        <taxon>Ascomycota</taxon>
        <taxon>Pezizomycotina</taxon>
        <taxon>Dothideomycetes</taxon>
        <taxon>Dothideomycetidae</taxon>
        <taxon>Mycosphaerellales</taxon>
        <taxon>Teratosphaeriaceae</taxon>
        <taxon>Teratosphaeria</taxon>
    </lineage>
</organism>
<dbReference type="AlphaFoldDB" id="A0A6G1KVV6"/>
<dbReference type="GO" id="GO:0006281">
    <property type="term" value="P:DNA repair"/>
    <property type="evidence" value="ECO:0007669"/>
    <property type="project" value="TreeGrafter"/>
</dbReference>
<evidence type="ECO:0000256" key="2">
    <source>
        <dbReference type="ARBA" id="ARBA00022801"/>
    </source>
</evidence>
<feature type="region of interest" description="Disordered" evidence="4">
    <location>
        <begin position="134"/>
        <end position="157"/>
    </location>
</feature>
<dbReference type="FunFam" id="3.40.50.10810:FF:000053">
    <property type="entry name" value="SNF2 family helicase/ATPase, putative"/>
    <property type="match status" value="1"/>
</dbReference>
<dbReference type="InterPro" id="IPR014001">
    <property type="entry name" value="Helicase_ATP-bd"/>
</dbReference>
<dbReference type="Pfam" id="PF00176">
    <property type="entry name" value="SNF2-rel_dom"/>
    <property type="match status" value="1"/>
</dbReference>
<dbReference type="SUPFAM" id="SSF52540">
    <property type="entry name" value="P-loop containing nucleoside triphosphate hydrolases"/>
    <property type="match status" value="2"/>
</dbReference>
<evidence type="ECO:0008006" key="9">
    <source>
        <dbReference type="Google" id="ProtNLM"/>
    </source>
</evidence>
<dbReference type="InterPro" id="IPR001650">
    <property type="entry name" value="Helicase_C-like"/>
</dbReference>
<feature type="compositionally biased region" description="Acidic residues" evidence="4">
    <location>
        <begin position="143"/>
        <end position="156"/>
    </location>
</feature>
<sequence length="886" mass="98451">PSNAPRPPVMPPPRPMYSSIGPTTQFQHFPSQPPRHVVDVTRQHDDDDENTFDPDAQIRAESGAFGQPDVDAYVDSNQANENIKGLLEGAFDHDNADRQRVRLRTRAKKAAREGNETEARSLADKLASLKVADQTQAAGDAEAQADGDGEEEEDGTVEGLSVKLLPHQVEGVSWMIDKECGQRKVRGVLPYGGILADDMGLGKTVQSVALLLTNPRPAPDAKPDYPRQKMPGKEVGKGTLVVAPLALIKQWEHEIKDKVDKKYAMRVLVHHGPTRTKSAAELKKYDVVVTTYQTLTSEHAASNMAVEGGSRVGCMGVHWYRLILDEAHSIKNRNAKSTQACYALDSWYRWGLTGTPMQNNLDELQSLIKFLRIKPYCDLPRWKEAITQPMKNGRGGLAIRRLQLFLRAFMKRRTKDILKKDGALNFGGKAKEGEPGEEKRGGMQIVKRDVLTVECDFDESEKRLYTNMQDRADERLREMAKSGKGNDYIGALVLLLRLRQMCDHHHLVGLNVAKDKDAMSIATASQKKSGGDEMDDLAAMMGGISVEQKKCDICQAKLSPVESREGAVRCTECTADLVMMKKSKREKKEKVTQKADAPRRKAHQLPADGDEDEDGEGEGEWIAKEPEDLPDLGKAGGSDDEDADGGGETLDSIDPERSEDDDSSVDDSLPRAHTRRHAVKKDDPDDSDADVDRVTWATHKKHLPSHTSGGNDVEPSTKIRRLLRILHAETPKHKTIVFSQFTTMLDLIEPHLDEAGLAYVRYDGSMRNDAREAALDSLRNDPATRVLLCSLKCGSLGLNLTAASRVVIVEPFWNPFVEEQAIDRVHRLNQPVDVKVYRLTVRDTVESRILELQARKRELARAAIEGAATNVNKLSMQEILGLFRHD</sequence>
<keyword evidence="3" id="KW-0067">ATP-binding</keyword>
<feature type="non-terminal residue" evidence="7">
    <location>
        <position position="886"/>
    </location>
</feature>
<proteinExistence type="predicted"/>
<protein>
    <recommendedName>
        <fullName evidence="9">P-loop containing nucleoside triphosphate hydrolase protein</fullName>
    </recommendedName>
</protein>
<evidence type="ECO:0000259" key="6">
    <source>
        <dbReference type="PROSITE" id="PS51194"/>
    </source>
</evidence>
<dbReference type="InterPro" id="IPR000330">
    <property type="entry name" value="SNF2_N"/>
</dbReference>
<evidence type="ECO:0000313" key="7">
    <source>
        <dbReference type="EMBL" id="KAF2764755.1"/>
    </source>
</evidence>
<evidence type="ECO:0000256" key="1">
    <source>
        <dbReference type="ARBA" id="ARBA00022741"/>
    </source>
</evidence>
<feature type="domain" description="Helicase C-terminal" evidence="6">
    <location>
        <begin position="718"/>
        <end position="875"/>
    </location>
</feature>
<dbReference type="PANTHER" id="PTHR45626:SF14">
    <property type="entry name" value="ATP-DEPENDENT DNA HELICASE (EUROFUNG)"/>
    <property type="match status" value="1"/>
</dbReference>
<feature type="compositionally biased region" description="Acidic residues" evidence="4">
    <location>
        <begin position="608"/>
        <end position="619"/>
    </location>
</feature>
<dbReference type="PROSITE" id="PS51192">
    <property type="entry name" value="HELICASE_ATP_BIND_1"/>
    <property type="match status" value="1"/>
</dbReference>
<dbReference type="Gene3D" id="3.40.50.10810">
    <property type="entry name" value="Tandem AAA-ATPase domain"/>
    <property type="match status" value="1"/>
</dbReference>
<keyword evidence="2" id="KW-0378">Hydrolase</keyword>
<feature type="compositionally biased region" description="Basic and acidic residues" evidence="4">
    <location>
        <begin position="586"/>
        <end position="599"/>
    </location>
</feature>
<gene>
    <name evidence="7" type="ORF">EJ03DRAFT_256218</name>
</gene>
<feature type="region of interest" description="Disordered" evidence="4">
    <location>
        <begin position="584"/>
        <end position="690"/>
    </location>
</feature>
<dbReference type="GO" id="GO:0016787">
    <property type="term" value="F:hydrolase activity"/>
    <property type="evidence" value="ECO:0007669"/>
    <property type="project" value="UniProtKB-KW"/>
</dbReference>
<accession>A0A6G1KVV6</accession>
<feature type="region of interest" description="Disordered" evidence="4">
    <location>
        <begin position="214"/>
        <end position="233"/>
    </location>
</feature>
<keyword evidence="1" id="KW-0547">Nucleotide-binding</keyword>
<feature type="domain" description="Helicase ATP-binding" evidence="5">
    <location>
        <begin position="184"/>
        <end position="374"/>
    </location>
</feature>
<dbReference type="OrthoDB" id="423559at2759"/>
<dbReference type="CDD" id="cd18008">
    <property type="entry name" value="DEXDc_SHPRH-like"/>
    <property type="match status" value="1"/>
</dbReference>
<dbReference type="GO" id="GO:0008094">
    <property type="term" value="F:ATP-dependent activity, acting on DNA"/>
    <property type="evidence" value="ECO:0007669"/>
    <property type="project" value="TreeGrafter"/>
</dbReference>
<dbReference type="PROSITE" id="PS51194">
    <property type="entry name" value="HELICASE_CTER"/>
    <property type="match status" value="1"/>
</dbReference>
<dbReference type="Pfam" id="PF00271">
    <property type="entry name" value="Helicase_C"/>
    <property type="match status" value="1"/>
</dbReference>
<dbReference type="InterPro" id="IPR050628">
    <property type="entry name" value="SNF2_RAD54_helicase_TF"/>
</dbReference>
<evidence type="ECO:0000313" key="8">
    <source>
        <dbReference type="Proteomes" id="UP000799436"/>
    </source>
</evidence>
<feature type="compositionally biased region" description="Basic and acidic residues" evidence="4">
    <location>
        <begin position="219"/>
        <end position="233"/>
    </location>
</feature>